<dbReference type="InterPro" id="IPR043128">
    <property type="entry name" value="Rev_trsase/Diguanyl_cyclase"/>
</dbReference>
<dbReference type="PANTHER" id="PTHR24559">
    <property type="entry name" value="TRANSPOSON TY3-I GAG-POL POLYPROTEIN"/>
    <property type="match status" value="1"/>
</dbReference>
<dbReference type="SUPFAM" id="SSF56672">
    <property type="entry name" value="DNA/RNA polymerases"/>
    <property type="match status" value="1"/>
</dbReference>
<accession>A0ABQ5IPC7</accession>
<evidence type="ECO:0000259" key="1">
    <source>
        <dbReference type="Pfam" id="PF00078"/>
    </source>
</evidence>
<gene>
    <name evidence="2" type="ORF">Tco_1111888</name>
</gene>
<dbReference type="Pfam" id="PF00078">
    <property type="entry name" value="RVT_1"/>
    <property type="match status" value="1"/>
</dbReference>
<keyword evidence="3" id="KW-1185">Reference proteome</keyword>
<dbReference type="EMBL" id="BQNB010020974">
    <property type="protein sequence ID" value="GJU01550.1"/>
    <property type="molecule type" value="Genomic_DNA"/>
</dbReference>
<keyword evidence="2" id="KW-0808">Transferase</keyword>
<dbReference type="InterPro" id="IPR043502">
    <property type="entry name" value="DNA/RNA_pol_sf"/>
</dbReference>
<dbReference type="Gene3D" id="3.10.10.10">
    <property type="entry name" value="HIV Type 1 Reverse Transcriptase, subunit A, domain 1"/>
    <property type="match status" value="2"/>
</dbReference>
<organism evidence="2 3">
    <name type="scientific">Tanacetum coccineum</name>
    <dbReference type="NCBI Taxonomy" id="301880"/>
    <lineage>
        <taxon>Eukaryota</taxon>
        <taxon>Viridiplantae</taxon>
        <taxon>Streptophyta</taxon>
        <taxon>Embryophyta</taxon>
        <taxon>Tracheophyta</taxon>
        <taxon>Spermatophyta</taxon>
        <taxon>Magnoliopsida</taxon>
        <taxon>eudicotyledons</taxon>
        <taxon>Gunneridae</taxon>
        <taxon>Pentapetalae</taxon>
        <taxon>asterids</taxon>
        <taxon>campanulids</taxon>
        <taxon>Asterales</taxon>
        <taxon>Asteraceae</taxon>
        <taxon>Asteroideae</taxon>
        <taxon>Anthemideae</taxon>
        <taxon>Anthemidinae</taxon>
        <taxon>Tanacetum</taxon>
    </lineage>
</organism>
<sequence length="481" mass="55245">MVSELQHCPLRVSDNIYSANLLPLEMSDFDIILGFLASIKDTSLDETHVESHPVVQNLPDVFPDELPGLPPEREVKFTIELIPGAQPISKSPYRMAPIEFRELKDQLQELLERGFIRPSVSSELNCITVRNRYPLPRINDLFDQLQGVKFFLKINLRSGYHQLRVKEQDVSKTTFRTRYGHSKFLVMLFGLTNAPGVFMDLMNRVFHEYLERFVIEFIDDILVYSKTREEHEDHLCLVLEILCQKKLYAKFSKCDFWLRQVAFLGHIVSADGITMYPGGYQIYSDASKKGLGCVLMQHGKVITYAFKQLKPYEYHSGKANVVADALSRKNSGIMACLKIQPEIINDLELMEVKLVVCGSESYIASLKIEPNLILQITPQKEDGELWSVEGYLVSKLAEIIQLHGTPASIVSHRDPRFSSRFWKEGLELIRVTNEKVAIAKENLKESRSRQKSYVDRRALKFKLGIMCFLRYLRVGTFDVLV</sequence>
<dbReference type="Gene3D" id="3.30.70.270">
    <property type="match status" value="1"/>
</dbReference>
<dbReference type="CDD" id="cd01647">
    <property type="entry name" value="RT_LTR"/>
    <property type="match status" value="1"/>
</dbReference>
<comment type="caution">
    <text evidence="2">The sequence shown here is derived from an EMBL/GenBank/DDBJ whole genome shotgun (WGS) entry which is preliminary data.</text>
</comment>
<dbReference type="InterPro" id="IPR000477">
    <property type="entry name" value="RT_dom"/>
</dbReference>
<keyword evidence="2" id="KW-0548">Nucleotidyltransferase</keyword>
<dbReference type="PANTHER" id="PTHR24559:SF427">
    <property type="entry name" value="RNA-DIRECTED DNA POLYMERASE"/>
    <property type="match status" value="1"/>
</dbReference>
<dbReference type="InterPro" id="IPR053134">
    <property type="entry name" value="RNA-dir_DNA_polymerase"/>
</dbReference>
<keyword evidence="2" id="KW-0695">RNA-directed DNA polymerase</keyword>
<dbReference type="GO" id="GO:0003964">
    <property type="term" value="F:RNA-directed DNA polymerase activity"/>
    <property type="evidence" value="ECO:0007669"/>
    <property type="project" value="UniProtKB-KW"/>
</dbReference>
<evidence type="ECO:0000313" key="3">
    <source>
        <dbReference type="Proteomes" id="UP001151760"/>
    </source>
</evidence>
<evidence type="ECO:0000313" key="2">
    <source>
        <dbReference type="EMBL" id="GJU01550.1"/>
    </source>
</evidence>
<name>A0ABQ5IPC7_9ASTR</name>
<proteinExistence type="predicted"/>
<protein>
    <submittedName>
        <fullName evidence="2">Reverse transcriptase domain-containing protein</fullName>
    </submittedName>
</protein>
<feature type="domain" description="Reverse transcriptase" evidence="1">
    <location>
        <begin position="121"/>
        <end position="267"/>
    </location>
</feature>
<reference evidence="2" key="2">
    <citation type="submission" date="2022-01" db="EMBL/GenBank/DDBJ databases">
        <authorList>
            <person name="Yamashiro T."/>
            <person name="Shiraishi A."/>
            <person name="Satake H."/>
            <person name="Nakayama K."/>
        </authorList>
    </citation>
    <scope>NUCLEOTIDE SEQUENCE</scope>
</reference>
<reference evidence="2" key="1">
    <citation type="journal article" date="2022" name="Int. J. Mol. Sci.">
        <title>Draft Genome of Tanacetum Coccineum: Genomic Comparison of Closely Related Tanacetum-Family Plants.</title>
        <authorList>
            <person name="Yamashiro T."/>
            <person name="Shiraishi A."/>
            <person name="Nakayama K."/>
            <person name="Satake H."/>
        </authorList>
    </citation>
    <scope>NUCLEOTIDE SEQUENCE</scope>
</reference>
<dbReference type="Proteomes" id="UP001151760">
    <property type="component" value="Unassembled WGS sequence"/>
</dbReference>